<name>A0AAV7N2T4_PLEWA</name>
<gene>
    <name evidence="1" type="ORF">NDU88_007002</name>
</gene>
<dbReference type="AlphaFoldDB" id="A0AAV7N2T4"/>
<accession>A0AAV7N2T4</accession>
<sequence>MESKWEESLGLVTRKDFLEEKQLVTLRAQHQMAGCAQHVNLQRLMPRTDVHWAVKYLCQANRHNTYVQMSAYRRYGGL</sequence>
<dbReference type="EMBL" id="JANPWB010000013">
    <property type="protein sequence ID" value="KAJ1109642.1"/>
    <property type="molecule type" value="Genomic_DNA"/>
</dbReference>
<organism evidence="1 2">
    <name type="scientific">Pleurodeles waltl</name>
    <name type="common">Iberian ribbed newt</name>
    <dbReference type="NCBI Taxonomy" id="8319"/>
    <lineage>
        <taxon>Eukaryota</taxon>
        <taxon>Metazoa</taxon>
        <taxon>Chordata</taxon>
        <taxon>Craniata</taxon>
        <taxon>Vertebrata</taxon>
        <taxon>Euteleostomi</taxon>
        <taxon>Amphibia</taxon>
        <taxon>Batrachia</taxon>
        <taxon>Caudata</taxon>
        <taxon>Salamandroidea</taxon>
        <taxon>Salamandridae</taxon>
        <taxon>Pleurodelinae</taxon>
        <taxon>Pleurodeles</taxon>
    </lineage>
</organism>
<dbReference type="Proteomes" id="UP001066276">
    <property type="component" value="Chromosome 9"/>
</dbReference>
<proteinExistence type="predicted"/>
<reference evidence="1" key="1">
    <citation type="journal article" date="2022" name="bioRxiv">
        <title>Sequencing and chromosome-scale assembly of the giantPleurodeles waltlgenome.</title>
        <authorList>
            <person name="Brown T."/>
            <person name="Elewa A."/>
            <person name="Iarovenko S."/>
            <person name="Subramanian E."/>
            <person name="Araus A.J."/>
            <person name="Petzold A."/>
            <person name="Susuki M."/>
            <person name="Suzuki K.-i.T."/>
            <person name="Hayashi T."/>
            <person name="Toyoda A."/>
            <person name="Oliveira C."/>
            <person name="Osipova E."/>
            <person name="Leigh N.D."/>
            <person name="Simon A."/>
            <person name="Yun M.H."/>
        </authorList>
    </citation>
    <scope>NUCLEOTIDE SEQUENCE</scope>
    <source>
        <strain evidence="1">20211129_DDA</strain>
        <tissue evidence="1">Liver</tissue>
    </source>
</reference>
<evidence type="ECO:0000313" key="2">
    <source>
        <dbReference type="Proteomes" id="UP001066276"/>
    </source>
</evidence>
<keyword evidence="2" id="KW-1185">Reference proteome</keyword>
<evidence type="ECO:0000313" key="1">
    <source>
        <dbReference type="EMBL" id="KAJ1109642.1"/>
    </source>
</evidence>
<protein>
    <submittedName>
        <fullName evidence="1">Uncharacterized protein</fullName>
    </submittedName>
</protein>
<comment type="caution">
    <text evidence="1">The sequence shown here is derived from an EMBL/GenBank/DDBJ whole genome shotgun (WGS) entry which is preliminary data.</text>
</comment>